<dbReference type="Gene3D" id="3.40.50.300">
    <property type="entry name" value="P-loop containing nucleotide triphosphate hydrolases"/>
    <property type="match status" value="1"/>
</dbReference>
<gene>
    <name evidence="2" type="ORF">GFJ35_01750</name>
</gene>
<dbReference type="PANTHER" id="PTHR13696:SF99">
    <property type="entry name" value="COBYRINIC ACID AC-DIAMIDE SYNTHASE"/>
    <property type="match status" value="1"/>
</dbReference>
<dbReference type="InterPro" id="IPR027417">
    <property type="entry name" value="P-loop_NTPase"/>
</dbReference>
<dbReference type="PANTHER" id="PTHR13696">
    <property type="entry name" value="P-LOOP CONTAINING NUCLEOSIDE TRIPHOSPHATE HYDROLASE"/>
    <property type="match status" value="1"/>
</dbReference>
<dbReference type="SUPFAM" id="SSF52540">
    <property type="entry name" value="P-loop containing nucleoside triphosphate hydrolases"/>
    <property type="match status" value="1"/>
</dbReference>
<protein>
    <submittedName>
        <fullName evidence="2">ParA family protein</fullName>
    </submittedName>
</protein>
<sequence>MPIVTLYNHKGGVSKTTTTFNLAHLLVTRGKKVLLVDADSQCNLTELCLGRVIEELDAVAEKTGIIQDLPGTNILDALKPRIEGEVASINIDTIETVNLVPGLDLIRGSVDLTSIEDDIGEAHTQRFAARTNLMRTYVAIGDMLTRLADARGYDYIFIDLGPSAGALTRSFFLACDAFFVPVAPDRFNVQAIRTLSTIVSRWLEEHSQIRETYKSYSLPVRPGQPIFCGAISQFFKVYKGKPKAGFDVWMKRIPEQITTYLVPALEKLSTPEKNLCPLSHEEFIAAQIPDFGTLAPLMQEVGKPVFSITQEDTALVTESGVAWAGGTWTDAQKRMATYKTCLEQPANRISIAG</sequence>
<dbReference type="AlphaFoldDB" id="A0A6B2M792"/>
<dbReference type="Pfam" id="PF13614">
    <property type="entry name" value="AAA_31"/>
    <property type="match status" value="1"/>
</dbReference>
<name>A0A6B2M792_9BURK</name>
<dbReference type="RefSeq" id="WP_163122202.1">
    <property type="nucleotide sequence ID" value="NZ_JAAEAM010000001.1"/>
</dbReference>
<comment type="caution">
    <text evidence="2">The sequence shown here is derived from an EMBL/GenBank/DDBJ whole genome shotgun (WGS) entry which is preliminary data.</text>
</comment>
<dbReference type="EMBL" id="JAAEAM010000001">
    <property type="protein sequence ID" value="NDV70811.1"/>
    <property type="molecule type" value="Genomic_DNA"/>
</dbReference>
<accession>A0A6B2M792</accession>
<reference evidence="2" key="1">
    <citation type="submission" date="2019-11" db="EMBL/GenBank/DDBJ databases">
        <title>Burkholderia cenocepacia CF.</title>
        <authorList>
            <person name="Vianna E.F."/>
            <person name="Marques E.A."/>
            <person name="Albano R.M."/>
            <person name="Leao R.S."/>
        </authorList>
    </citation>
    <scope>NUCLEOTIDE SEQUENCE</scope>
    <source>
        <strain evidence="2">MS-2140</strain>
    </source>
</reference>
<organism evidence="2">
    <name type="scientific">Burkholderia cenocepacia</name>
    <dbReference type="NCBI Taxonomy" id="95486"/>
    <lineage>
        <taxon>Bacteria</taxon>
        <taxon>Pseudomonadati</taxon>
        <taxon>Pseudomonadota</taxon>
        <taxon>Betaproteobacteria</taxon>
        <taxon>Burkholderiales</taxon>
        <taxon>Burkholderiaceae</taxon>
        <taxon>Burkholderia</taxon>
        <taxon>Burkholderia cepacia complex</taxon>
    </lineage>
</organism>
<dbReference type="CDD" id="cd02042">
    <property type="entry name" value="ParAB_family"/>
    <property type="match status" value="1"/>
</dbReference>
<dbReference type="InterPro" id="IPR050678">
    <property type="entry name" value="DNA_Partitioning_ATPase"/>
</dbReference>
<evidence type="ECO:0000313" key="2">
    <source>
        <dbReference type="EMBL" id="NDV70811.1"/>
    </source>
</evidence>
<evidence type="ECO:0000259" key="1">
    <source>
        <dbReference type="Pfam" id="PF13614"/>
    </source>
</evidence>
<dbReference type="InterPro" id="IPR025669">
    <property type="entry name" value="AAA_dom"/>
</dbReference>
<feature type="domain" description="AAA" evidence="1">
    <location>
        <begin position="3"/>
        <end position="201"/>
    </location>
</feature>
<proteinExistence type="predicted"/>